<evidence type="ECO:0000256" key="1">
    <source>
        <dbReference type="SAM" id="MobiDB-lite"/>
    </source>
</evidence>
<evidence type="ECO:0000313" key="3">
    <source>
        <dbReference type="Proteomes" id="UP001151081"/>
    </source>
</evidence>
<evidence type="ECO:0000313" key="2">
    <source>
        <dbReference type="EMBL" id="MDC3987526.1"/>
    </source>
</evidence>
<comment type="caution">
    <text evidence="2">The sequence shown here is derived from an EMBL/GenBank/DDBJ whole genome shotgun (WGS) entry which is preliminary data.</text>
</comment>
<name>A0A9X3XGE4_9BACT</name>
<gene>
    <name evidence="2" type="ORF">KEG57_44075</name>
</gene>
<proteinExistence type="predicted"/>
<protein>
    <submittedName>
        <fullName evidence="2">Uncharacterized protein</fullName>
    </submittedName>
</protein>
<sequence>MRSSHVKSRARLLHSGWRVNSNKPLKPARTGAKHARAAAPSTQAPPPASSVRSSEHRHGVTHARRPGMSFEERPPRPVLEDLDEFAAPPLPGKVHPPDAMDEPVHTLDDSDRVFRHHPNDQVSEGFSFDPDNADAAADLAGDLGAEFLEGATRGRDMSDVILSDEGQDLETPFLVEEIGAEAEDVYFSEEERGTMEDALRERTKPASRKRAGPTE</sequence>
<feature type="compositionally biased region" description="Basic and acidic residues" evidence="1">
    <location>
        <begin position="95"/>
        <end position="119"/>
    </location>
</feature>
<dbReference type="AlphaFoldDB" id="A0A9X3XGE4"/>
<feature type="compositionally biased region" description="Basic residues" evidence="1">
    <location>
        <begin position="1"/>
        <end position="12"/>
    </location>
</feature>
<feature type="compositionally biased region" description="Basic and acidic residues" evidence="1">
    <location>
        <begin position="189"/>
        <end position="204"/>
    </location>
</feature>
<dbReference type="EMBL" id="JAGTJJ010000054">
    <property type="protein sequence ID" value="MDC3987526.1"/>
    <property type="molecule type" value="Genomic_DNA"/>
</dbReference>
<accession>A0A9X3XGE4</accession>
<dbReference type="Proteomes" id="UP001151081">
    <property type="component" value="Unassembled WGS sequence"/>
</dbReference>
<keyword evidence="3" id="KW-1185">Reference proteome</keyword>
<reference evidence="2 3" key="1">
    <citation type="submission" date="2021-04" db="EMBL/GenBank/DDBJ databases">
        <title>Genome analysis of Polyangium sp.</title>
        <authorList>
            <person name="Li Y."/>
            <person name="Wang J."/>
        </authorList>
    </citation>
    <scope>NUCLEOTIDE SEQUENCE [LARGE SCALE GENOMIC DNA]</scope>
    <source>
        <strain evidence="2 3">SDU14</strain>
    </source>
</reference>
<feature type="compositionally biased region" description="Basic and acidic residues" evidence="1">
    <location>
        <begin position="70"/>
        <end position="79"/>
    </location>
</feature>
<feature type="compositionally biased region" description="Basic residues" evidence="1">
    <location>
        <begin position="205"/>
        <end position="215"/>
    </location>
</feature>
<feature type="region of interest" description="Disordered" evidence="1">
    <location>
        <begin position="182"/>
        <end position="215"/>
    </location>
</feature>
<organism evidence="2 3">
    <name type="scientific">Polyangium jinanense</name>
    <dbReference type="NCBI Taxonomy" id="2829994"/>
    <lineage>
        <taxon>Bacteria</taxon>
        <taxon>Pseudomonadati</taxon>
        <taxon>Myxococcota</taxon>
        <taxon>Polyangia</taxon>
        <taxon>Polyangiales</taxon>
        <taxon>Polyangiaceae</taxon>
        <taxon>Polyangium</taxon>
    </lineage>
</organism>
<feature type="region of interest" description="Disordered" evidence="1">
    <location>
        <begin position="1"/>
        <end position="130"/>
    </location>
</feature>
<dbReference type="RefSeq" id="WP_272423007.1">
    <property type="nucleotide sequence ID" value="NZ_JAGTJK010000018.1"/>
</dbReference>